<evidence type="ECO:0000313" key="2">
    <source>
        <dbReference type="EMBL" id="OMJ86486.1"/>
    </source>
</evidence>
<dbReference type="AlphaFoldDB" id="A0A1R2CBW4"/>
<dbReference type="PANTHER" id="PTHR22684">
    <property type="entry name" value="NULP1-RELATED"/>
    <property type="match status" value="1"/>
</dbReference>
<dbReference type="GO" id="GO:1990112">
    <property type="term" value="C:RQC complex"/>
    <property type="evidence" value="ECO:0007669"/>
    <property type="project" value="TreeGrafter"/>
</dbReference>
<keyword evidence="3" id="KW-1185">Reference proteome</keyword>
<feature type="compositionally biased region" description="Polar residues" evidence="1">
    <location>
        <begin position="1"/>
        <end position="15"/>
    </location>
</feature>
<dbReference type="OrthoDB" id="205993at2759"/>
<protein>
    <recommendedName>
        <fullName evidence="4">Transcription factor 25</fullName>
    </recommendedName>
</protein>
<dbReference type="PANTHER" id="PTHR22684:SF0">
    <property type="entry name" value="RIBOSOME QUALITY CONTROL COMPLEX SUBUNIT TCF25"/>
    <property type="match status" value="1"/>
</dbReference>
<feature type="compositionally biased region" description="Basic and acidic residues" evidence="1">
    <location>
        <begin position="92"/>
        <end position="121"/>
    </location>
</feature>
<evidence type="ECO:0000313" key="3">
    <source>
        <dbReference type="Proteomes" id="UP000187209"/>
    </source>
</evidence>
<dbReference type="Pfam" id="PF04910">
    <property type="entry name" value="Tcf25"/>
    <property type="match status" value="1"/>
</dbReference>
<dbReference type="EMBL" id="MPUH01000204">
    <property type="protein sequence ID" value="OMJ86486.1"/>
    <property type="molecule type" value="Genomic_DNA"/>
</dbReference>
<dbReference type="Proteomes" id="UP000187209">
    <property type="component" value="Unassembled WGS sequence"/>
</dbReference>
<evidence type="ECO:0000256" key="1">
    <source>
        <dbReference type="SAM" id="MobiDB-lite"/>
    </source>
</evidence>
<reference evidence="2 3" key="1">
    <citation type="submission" date="2016-11" db="EMBL/GenBank/DDBJ databases">
        <title>The macronuclear genome of Stentor coeruleus: a giant cell with tiny introns.</title>
        <authorList>
            <person name="Slabodnick M."/>
            <person name="Ruby J.G."/>
            <person name="Reiff S.B."/>
            <person name="Swart E.C."/>
            <person name="Gosai S."/>
            <person name="Prabakaran S."/>
            <person name="Witkowska E."/>
            <person name="Larue G.E."/>
            <person name="Fisher S."/>
            <person name="Freeman R.M."/>
            <person name="Gunawardena J."/>
            <person name="Chu W."/>
            <person name="Stover N.A."/>
            <person name="Gregory B.D."/>
            <person name="Nowacki M."/>
            <person name="Derisi J."/>
            <person name="Roy S.W."/>
            <person name="Marshall W.F."/>
            <person name="Sood P."/>
        </authorList>
    </citation>
    <scope>NUCLEOTIDE SEQUENCE [LARGE SCALE GENOMIC DNA]</scope>
    <source>
        <strain evidence="2">WM001</strain>
    </source>
</reference>
<sequence>MSNRQTKRILQQNSTKKPETQGESSDSEEEIVKKPNLFQNFEVESIESESQSDSEPIVSTRNVGKNDVKEKNIESLEDILKSYSDPTTEPVKAQEKSDPVFKKSVKNFDPDEEKQKIFKEDRKKRKSNHKSGKKLALTPNFTYQGHIDYLLSMEKIPDPSKNIFFFDISKGYSKIHPNYIECIETNDANSLNQFLHRYPFHVEALYQMAMVFLMQGNYEQVSSMVERLLYVFQISFHYQFSVLSMDAEIDITHNNYNRIFYKTLMMHVDCLGRKGCVRAALEVVKFIFSLNPTKDQTGCIFLIDYYSIRAKKFHYFYHFIKNFMKEIYGYGNFLVFPHLLYSLAFAKASESGSFTITEDDFIKAKNLDKSEELFDCPSGVCLAFAVSWKPEYAWALLNKLGSLDKDQKPLEIGKIHEIYTSRTEDIWKPQVAWLRKAFLMRKEAFDYDPEFEDLAFRYNTLEKSEFSFDVRTVIPPEMEVGRPRSQGNLNPNAHPIYLFFATLLPWNYVD</sequence>
<name>A0A1R2CBW4_9CILI</name>
<dbReference type="InterPro" id="IPR006994">
    <property type="entry name" value="TCF25/Rqc1"/>
</dbReference>
<accession>A0A1R2CBW4</accession>
<feature type="compositionally biased region" description="Basic residues" evidence="1">
    <location>
        <begin position="122"/>
        <end position="132"/>
    </location>
</feature>
<proteinExistence type="predicted"/>
<evidence type="ECO:0008006" key="4">
    <source>
        <dbReference type="Google" id="ProtNLM"/>
    </source>
</evidence>
<comment type="caution">
    <text evidence="2">The sequence shown here is derived from an EMBL/GenBank/DDBJ whole genome shotgun (WGS) entry which is preliminary data.</text>
</comment>
<feature type="compositionally biased region" description="Basic and acidic residues" evidence="1">
    <location>
        <begin position="64"/>
        <end position="80"/>
    </location>
</feature>
<gene>
    <name evidence="2" type="ORF">SteCoe_11979</name>
</gene>
<organism evidence="2 3">
    <name type="scientific">Stentor coeruleus</name>
    <dbReference type="NCBI Taxonomy" id="5963"/>
    <lineage>
        <taxon>Eukaryota</taxon>
        <taxon>Sar</taxon>
        <taxon>Alveolata</taxon>
        <taxon>Ciliophora</taxon>
        <taxon>Postciliodesmatophora</taxon>
        <taxon>Heterotrichea</taxon>
        <taxon>Heterotrichida</taxon>
        <taxon>Stentoridae</taxon>
        <taxon>Stentor</taxon>
    </lineage>
</organism>
<feature type="region of interest" description="Disordered" evidence="1">
    <location>
        <begin position="1"/>
        <end position="132"/>
    </location>
</feature>